<feature type="transmembrane region" description="Helical" evidence="1">
    <location>
        <begin position="94"/>
        <end position="113"/>
    </location>
</feature>
<proteinExistence type="predicted"/>
<keyword evidence="1" id="KW-1133">Transmembrane helix</keyword>
<dbReference type="EMBL" id="EU016666">
    <property type="protein sequence ID" value="ABZ10137.1"/>
    <property type="molecule type" value="Genomic_DNA"/>
</dbReference>
<name>B3TC28_9ZZZZ</name>
<accession>B3TC28</accession>
<feature type="transmembrane region" description="Helical" evidence="1">
    <location>
        <begin position="37"/>
        <end position="60"/>
    </location>
</feature>
<feature type="transmembrane region" description="Helical" evidence="1">
    <location>
        <begin position="12"/>
        <end position="31"/>
    </location>
</feature>
<evidence type="ECO:0000313" key="2">
    <source>
        <dbReference type="EMBL" id="ABZ10137.1"/>
    </source>
</evidence>
<reference evidence="2" key="1">
    <citation type="journal article" date="2008" name="ISME J.">
        <title>Genomic patterns of recombination, clonal divergence and environment in marine microbial populations.</title>
        <authorList>
            <person name="Konstantinidis K.T."/>
            <person name="Delong E.F."/>
        </authorList>
    </citation>
    <scope>NUCLEOTIDE SEQUENCE</scope>
</reference>
<keyword evidence="1" id="KW-0812">Transmembrane</keyword>
<protein>
    <submittedName>
        <fullName evidence="2">Uncharacterized protein</fullName>
    </submittedName>
</protein>
<keyword evidence="1" id="KW-0472">Membrane</keyword>
<organism evidence="2">
    <name type="scientific">uncultured marine microorganism HF4000_APKG10F17</name>
    <dbReference type="NCBI Taxonomy" id="455558"/>
    <lineage>
        <taxon>unclassified sequences</taxon>
        <taxon>environmental samples</taxon>
    </lineage>
</organism>
<gene>
    <name evidence="2" type="ORF">ALOHA_HF4000APKG10F17ctg1g37</name>
</gene>
<feature type="transmembrane region" description="Helical" evidence="1">
    <location>
        <begin position="67"/>
        <end position="88"/>
    </location>
</feature>
<sequence length="114" mass="12818">MEKQDQHPIWTSRIIFHIGLLISILLFEIITDGPTKFGWAIFSLIIILPISAIISFTVLLRKQYTQIVYSSIGIACLTVIIVSLGSTLGYYGMLLAWYASWALGCGIINKLWLQ</sequence>
<evidence type="ECO:0000256" key="1">
    <source>
        <dbReference type="SAM" id="Phobius"/>
    </source>
</evidence>
<dbReference type="AlphaFoldDB" id="B3TC28"/>